<evidence type="ECO:0000256" key="1">
    <source>
        <dbReference type="SAM" id="MobiDB-lite"/>
    </source>
</evidence>
<sequence>MAAPRDVMMSPRATRREASSKSRGWLRIFGLGPDSRPLKGGATSKKMQARAAITSCHYCTTLESTLKLRTQSRQSDHRQTSMAWSCSGLIWATIDRPAHEPNHQRAELAMPSGCRPCSPGLTETETMTKKWGHDGAEKKEEEVNHEVNGWLAGWLAGPSRTLDPAAAPNSWLLSSCFFALEQLRPAASARTASRRAEFGPKSTLPGPIPAAGVTPLGAAAAQRAGERPNAPHLLLAASPLARLGSQRPLVVIFGKACVATATSCTLDSVSRAPPDALFGTPARTLPRPSRARLLGCCCSVIRASLLAPLHLTSSSPPPTSLPPHLNLTSTSFTCLDAKFYLSSHCHRIAIDNRHFDWHFSFAAHLQVAPRTLLSGPHTLGSVLRLASTSSSLGRLALDSRIPVSAHTPPSSASPAYA</sequence>
<proteinExistence type="predicted"/>
<organism evidence="2">
    <name type="scientific">Pseudozyma antarctica</name>
    <name type="common">Yeast</name>
    <name type="synonym">Candida antarctica</name>
    <dbReference type="NCBI Taxonomy" id="84753"/>
    <lineage>
        <taxon>Eukaryota</taxon>
        <taxon>Fungi</taxon>
        <taxon>Dikarya</taxon>
        <taxon>Basidiomycota</taxon>
        <taxon>Ustilaginomycotina</taxon>
        <taxon>Ustilaginomycetes</taxon>
        <taxon>Ustilaginales</taxon>
        <taxon>Ustilaginaceae</taxon>
        <taxon>Moesziomyces</taxon>
    </lineage>
</organism>
<dbReference type="AlphaFoldDB" id="A0A081CJ35"/>
<name>A0A081CJ35_PSEA2</name>
<dbReference type="HOGENOM" id="CLU_658882_0_0_1"/>
<gene>
    <name evidence="2" type="ORF">PAN0_014d4904</name>
</gene>
<dbReference type="EMBL" id="DF830081">
    <property type="protein sequence ID" value="GAK66681.1"/>
    <property type="molecule type" value="Genomic_DNA"/>
</dbReference>
<keyword evidence="3" id="KW-1185">Reference proteome</keyword>
<evidence type="ECO:0000313" key="3">
    <source>
        <dbReference type="Proteomes" id="UP000053758"/>
    </source>
</evidence>
<protein>
    <submittedName>
        <fullName evidence="2">Uncharacterized protein</fullName>
    </submittedName>
</protein>
<evidence type="ECO:0000313" key="2">
    <source>
        <dbReference type="EMBL" id="GAK66681.1"/>
    </source>
</evidence>
<dbReference type="RefSeq" id="XP_014655096.1">
    <property type="nucleotide sequence ID" value="XM_014799610.1"/>
</dbReference>
<reference evidence="2" key="1">
    <citation type="submission" date="2014-07" db="EMBL/GenBank/DDBJ databases">
        <title>Draft genome sequence of the yeast Pseudozyma antarctica JCM 10317 known as a producer of lipase B which used in a wide range of industrial applications.</title>
        <authorList>
            <person name="Morita T."/>
            <person name="Saika A."/>
            <person name="Koike H."/>
        </authorList>
    </citation>
    <scope>NUCLEOTIDE SEQUENCE</scope>
    <source>
        <strain evidence="2">JCM 10317</strain>
    </source>
</reference>
<dbReference type="Proteomes" id="UP000053758">
    <property type="component" value="Unassembled WGS sequence"/>
</dbReference>
<dbReference type="GeneID" id="26305786"/>
<feature type="region of interest" description="Disordered" evidence="1">
    <location>
        <begin position="1"/>
        <end position="21"/>
    </location>
</feature>
<accession>A0A081CJ35</accession>